<proteinExistence type="predicted"/>
<name>A0AAN8QAG6_9TELE</name>
<gene>
    <name evidence="1" type="ORF">J4Q44_G00321880</name>
</gene>
<evidence type="ECO:0000313" key="1">
    <source>
        <dbReference type="EMBL" id="KAK6297605.1"/>
    </source>
</evidence>
<keyword evidence="2" id="KW-1185">Reference proteome</keyword>
<organism evidence="1 2">
    <name type="scientific">Coregonus suidteri</name>
    <dbReference type="NCBI Taxonomy" id="861788"/>
    <lineage>
        <taxon>Eukaryota</taxon>
        <taxon>Metazoa</taxon>
        <taxon>Chordata</taxon>
        <taxon>Craniata</taxon>
        <taxon>Vertebrata</taxon>
        <taxon>Euteleostomi</taxon>
        <taxon>Actinopterygii</taxon>
        <taxon>Neopterygii</taxon>
        <taxon>Teleostei</taxon>
        <taxon>Protacanthopterygii</taxon>
        <taxon>Salmoniformes</taxon>
        <taxon>Salmonidae</taxon>
        <taxon>Coregoninae</taxon>
        <taxon>Coregonus</taxon>
    </lineage>
</organism>
<dbReference type="EMBL" id="JAGTTL010000031">
    <property type="protein sequence ID" value="KAK6297605.1"/>
    <property type="molecule type" value="Genomic_DNA"/>
</dbReference>
<dbReference type="Proteomes" id="UP001356427">
    <property type="component" value="Unassembled WGS sequence"/>
</dbReference>
<protein>
    <submittedName>
        <fullName evidence="1">Uncharacterized protein</fullName>
    </submittedName>
</protein>
<dbReference type="AlphaFoldDB" id="A0AAN8QAG6"/>
<reference evidence="1 2" key="1">
    <citation type="submission" date="2021-04" db="EMBL/GenBank/DDBJ databases">
        <authorList>
            <person name="De Guttry C."/>
            <person name="Zahm M."/>
            <person name="Klopp C."/>
            <person name="Cabau C."/>
            <person name="Louis A."/>
            <person name="Berthelot C."/>
            <person name="Parey E."/>
            <person name="Roest Crollius H."/>
            <person name="Montfort J."/>
            <person name="Robinson-Rechavi M."/>
            <person name="Bucao C."/>
            <person name="Bouchez O."/>
            <person name="Gislard M."/>
            <person name="Lluch J."/>
            <person name="Milhes M."/>
            <person name="Lampietro C."/>
            <person name="Lopez Roques C."/>
            <person name="Donnadieu C."/>
            <person name="Braasch I."/>
            <person name="Desvignes T."/>
            <person name="Postlethwait J."/>
            <person name="Bobe J."/>
            <person name="Wedekind C."/>
            <person name="Guiguen Y."/>
        </authorList>
    </citation>
    <scope>NUCLEOTIDE SEQUENCE [LARGE SCALE GENOMIC DNA]</scope>
    <source>
        <strain evidence="1">Cs_M1</strain>
        <tissue evidence="1">Blood</tissue>
    </source>
</reference>
<sequence>MSGHHNRFEREYRGTPWERRDIVRPAGLLNGAGANNSCSATVGNGNNRPGLLPLPIIPSLLPTPVMVAVTTSSGGDMVVKRQGGVTITTAGSAKELSSQLRERKLHQTKLESSASFLLLALLVQPPFTFLQLFSSISHHLSLI</sequence>
<accession>A0AAN8QAG6</accession>
<evidence type="ECO:0000313" key="2">
    <source>
        <dbReference type="Proteomes" id="UP001356427"/>
    </source>
</evidence>
<comment type="caution">
    <text evidence="1">The sequence shown here is derived from an EMBL/GenBank/DDBJ whole genome shotgun (WGS) entry which is preliminary data.</text>
</comment>